<dbReference type="EMBL" id="DYWQ01000096">
    <property type="protein sequence ID" value="HJF45466.1"/>
    <property type="molecule type" value="Genomic_DNA"/>
</dbReference>
<dbReference type="AlphaFoldDB" id="A0A921GGA8"/>
<feature type="compositionally biased region" description="Low complexity" evidence="1">
    <location>
        <begin position="684"/>
        <end position="697"/>
    </location>
</feature>
<evidence type="ECO:0000313" key="5">
    <source>
        <dbReference type="EMBL" id="HJF45466.1"/>
    </source>
</evidence>
<dbReference type="InterPro" id="IPR022464">
    <property type="entry name" value="Strep_pil_isopept_link"/>
</dbReference>
<feature type="region of interest" description="Disordered" evidence="1">
    <location>
        <begin position="672"/>
        <end position="703"/>
    </location>
</feature>
<keyword evidence="2" id="KW-0812">Transmembrane</keyword>
<feature type="domain" description="PA14" evidence="4">
    <location>
        <begin position="199"/>
        <end position="399"/>
    </location>
</feature>
<comment type="caution">
    <text evidence="5">The sequence shown here is derived from an EMBL/GenBank/DDBJ whole genome shotgun (WGS) entry which is preliminary data.</text>
</comment>
<reference evidence="5" key="1">
    <citation type="journal article" date="2021" name="PeerJ">
        <title>Extensive microbial diversity within the chicken gut microbiome revealed by metagenomics and culture.</title>
        <authorList>
            <person name="Gilroy R."/>
            <person name="Ravi A."/>
            <person name="Getino M."/>
            <person name="Pursley I."/>
            <person name="Horton D.L."/>
            <person name="Alikhan N.F."/>
            <person name="Baker D."/>
            <person name="Gharbi K."/>
            <person name="Hall N."/>
            <person name="Watson M."/>
            <person name="Adriaenssens E.M."/>
            <person name="Foster-Nyarko E."/>
            <person name="Jarju S."/>
            <person name="Secka A."/>
            <person name="Antonio M."/>
            <person name="Oren A."/>
            <person name="Chaudhuri R.R."/>
            <person name="La Ragione R."/>
            <person name="Hildebrand F."/>
            <person name="Pallen M.J."/>
        </authorList>
    </citation>
    <scope>NUCLEOTIDE SEQUENCE</scope>
    <source>
        <strain evidence="5">CHK124-7917</strain>
    </source>
</reference>
<dbReference type="RefSeq" id="WP_274959227.1">
    <property type="nucleotide sequence ID" value="NZ_DYWQ01000096.1"/>
</dbReference>
<keyword evidence="3" id="KW-0732">Signal</keyword>
<evidence type="ECO:0000256" key="3">
    <source>
        <dbReference type="SAM" id="SignalP"/>
    </source>
</evidence>
<feature type="transmembrane region" description="Helical" evidence="2">
    <location>
        <begin position="706"/>
        <end position="726"/>
    </location>
</feature>
<feature type="chain" id="PRO_5036909615" description="PA14 domain-containing protein" evidence="3">
    <location>
        <begin position="30"/>
        <end position="731"/>
    </location>
</feature>
<dbReference type="Proteomes" id="UP000697330">
    <property type="component" value="Unassembled WGS sequence"/>
</dbReference>
<gene>
    <name evidence="5" type="ORF">K8U72_06765</name>
</gene>
<feature type="signal peptide" evidence="3">
    <location>
        <begin position="1"/>
        <end position="29"/>
    </location>
</feature>
<dbReference type="Pfam" id="PF12892">
    <property type="entry name" value="FctA"/>
    <property type="match status" value="2"/>
</dbReference>
<protein>
    <recommendedName>
        <fullName evidence="4">PA14 domain-containing protein</fullName>
    </recommendedName>
</protein>
<reference evidence="5" key="2">
    <citation type="submission" date="2021-09" db="EMBL/GenBank/DDBJ databases">
        <authorList>
            <person name="Gilroy R."/>
        </authorList>
    </citation>
    <scope>NUCLEOTIDE SEQUENCE</scope>
    <source>
        <strain evidence="5">CHK124-7917</strain>
    </source>
</reference>
<evidence type="ECO:0000256" key="2">
    <source>
        <dbReference type="SAM" id="Phobius"/>
    </source>
</evidence>
<evidence type="ECO:0000259" key="4">
    <source>
        <dbReference type="PROSITE" id="PS51820"/>
    </source>
</evidence>
<evidence type="ECO:0000256" key="1">
    <source>
        <dbReference type="SAM" id="MobiDB-lite"/>
    </source>
</evidence>
<keyword evidence="2" id="KW-0472">Membrane</keyword>
<organism evidence="5 6">
    <name type="scientific">Thermophilibacter provencensis</name>
    <dbReference type="NCBI Taxonomy" id="1852386"/>
    <lineage>
        <taxon>Bacteria</taxon>
        <taxon>Bacillati</taxon>
        <taxon>Actinomycetota</taxon>
        <taxon>Coriobacteriia</taxon>
        <taxon>Coriobacteriales</taxon>
        <taxon>Atopobiaceae</taxon>
        <taxon>Thermophilibacter</taxon>
    </lineage>
</organism>
<dbReference type="NCBIfam" id="TIGR03786">
    <property type="entry name" value="strep_pil_rpt"/>
    <property type="match status" value="1"/>
</dbReference>
<accession>A0A921GGA8</accession>
<evidence type="ECO:0000313" key="6">
    <source>
        <dbReference type="Proteomes" id="UP000697330"/>
    </source>
</evidence>
<dbReference type="Gene3D" id="2.60.40.3050">
    <property type="match status" value="2"/>
</dbReference>
<dbReference type="PROSITE" id="PS51820">
    <property type="entry name" value="PA14"/>
    <property type="match status" value="1"/>
</dbReference>
<dbReference type="PROSITE" id="PS51257">
    <property type="entry name" value="PROKAR_LIPOPROTEIN"/>
    <property type="match status" value="1"/>
</dbReference>
<dbReference type="InterPro" id="IPR038174">
    <property type="entry name" value="Strep_pil_link_sf"/>
</dbReference>
<dbReference type="InterPro" id="IPR037524">
    <property type="entry name" value="PA14/GLEYA"/>
</dbReference>
<keyword evidence="2" id="KW-1133">Transmembrane helix</keyword>
<sequence>MYRKKRAGGSGRLCAFVLMLAMACVAMVAAPQRARGESVEDHVVQTSAPRTTRVDMFDYWLQDQHAIDYAYYNQPGFKEQGINIGHKLLFMYSTRGESGINEWHAGRPYLGIVQRTLDENGYPRLSEQYGGESLAYLFDGSDESSGQPGKAVYPNATGLFQLDGDGYYHFDSQKEFASFDPLSGTFRVYDTWGVKASKLLSSNHDGQFFPFDRAETVFDVADGSLVQRDVTPTTTNLSTETNPSPSLNHWFGMKVTSEVYQREGGTVGGKPITYELTGDDDVWVFIDGVLVADMGGIHGARSIQISLQTGSVNVFEDRNGDGTWRQGEQRYNNSSTDTLRECFRAAGREDATSWQGDTFADETEHTVKLFYLERGSGSSNLKMRFNLAADPDPAPRAAMRLVKTLTGADIQDGFFSATLTPVTSDTATAAEAAQRLGGVDAETGEKNVSFPAAARTEDGVATSSVDLLSDAEFGADDVGKTFVYEVLELVPDPVPTGYTYDASSYRLSISVTRSGAVISVTEQLSDEGGDVIAEASYTNEVDSRQTPVTVTLENAYAPLPTGIVLRAAKVLDGRELRADEFTFELREGGVVLDTQTNAADGSVTFDRIAYDQPGEHDYQIVEVPGDEKGVTYDDSVYTVHVSVADDVSRGSLVATWSYGTAGAPVFHNAYSEPTPAAGDGTDHASTSSGQAAAAPAAHPVPDTGDATTPTVLLVLLALGVAAFVAARRLSR</sequence>
<name>A0A921GGA8_9ACTN</name>
<proteinExistence type="predicted"/>